<evidence type="ECO:0000256" key="1">
    <source>
        <dbReference type="SAM" id="Phobius"/>
    </source>
</evidence>
<organism evidence="2 3">
    <name type="scientific">Volvox africanus</name>
    <dbReference type="NCBI Taxonomy" id="51714"/>
    <lineage>
        <taxon>Eukaryota</taxon>
        <taxon>Viridiplantae</taxon>
        <taxon>Chlorophyta</taxon>
        <taxon>core chlorophytes</taxon>
        <taxon>Chlorophyceae</taxon>
        <taxon>CS clade</taxon>
        <taxon>Chlamydomonadales</taxon>
        <taxon>Volvocaceae</taxon>
        <taxon>Volvox</taxon>
    </lineage>
</organism>
<comment type="caution">
    <text evidence="2">The sequence shown here is derived from an EMBL/GenBank/DDBJ whole genome shotgun (WGS) entry which is preliminary data.</text>
</comment>
<keyword evidence="1" id="KW-1133">Transmembrane helix</keyword>
<name>A0A8J4BRT4_9CHLO</name>
<dbReference type="AlphaFoldDB" id="A0A8J4BRT4"/>
<keyword evidence="3" id="KW-1185">Reference proteome</keyword>
<reference evidence="2" key="1">
    <citation type="journal article" date="2021" name="Proc. Natl. Acad. Sci. U.S.A.">
        <title>Three genomes in the algal genus Volvox reveal the fate of a haploid sex-determining region after a transition to homothallism.</title>
        <authorList>
            <person name="Yamamoto K."/>
            <person name="Hamaji T."/>
            <person name="Kawai-Toyooka H."/>
            <person name="Matsuzaki R."/>
            <person name="Takahashi F."/>
            <person name="Nishimura Y."/>
            <person name="Kawachi M."/>
            <person name="Noguchi H."/>
            <person name="Minakuchi Y."/>
            <person name="Umen J.G."/>
            <person name="Toyoda A."/>
            <person name="Nozaki H."/>
        </authorList>
    </citation>
    <scope>NUCLEOTIDE SEQUENCE</scope>
    <source>
        <strain evidence="2">NIES-3780</strain>
    </source>
</reference>
<sequence>MPSVANIYLQAVVSSWLARSLVCCSSSSGSLWLGLVAEFEAAAASCGWLLVPVMFVGCVAAVVWAGLLLCWGVKVYMCRWEAQGNPWKNLSLVDCVGGPNPSAYTPSSARSCHHPPSVSVYVSFSPVDEMDGWMVNNPKIETYVRRKYH</sequence>
<dbReference type="EMBL" id="BNCO01000096">
    <property type="protein sequence ID" value="GIL67237.1"/>
    <property type="molecule type" value="Genomic_DNA"/>
</dbReference>
<feature type="transmembrane region" description="Helical" evidence="1">
    <location>
        <begin position="48"/>
        <end position="71"/>
    </location>
</feature>
<keyword evidence="1" id="KW-0472">Membrane</keyword>
<keyword evidence="1" id="KW-0812">Transmembrane</keyword>
<gene>
    <name evidence="2" type="ORF">Vafri_20673</name>
</gene>
<evidence type="ECO:0000313" key="3">
    <source>
        <dbReference type="Proteomes" id="UP000747399"/>
    </source>
</evidence>
<dbReference type="Proteomes" id="UP000747399">
    <property type="component" value="Unassembled WGS sequence"/>
</dbReference>
<accession>A0A8J4BRT4</accession>
<protein>
    <submittedName>
        <fullName evidence="2">Uncharacterized protein</fullName>
    </submittedName>
</protein>
<evidence type="ECO:0000313" key="2">
    <source>
        <dbReference type="EMBL" id="GIL67237.1"/>
    </source>
</evidence>
<proteinExistence type="predicted"/>